<organism evidence="3">
    <name type="scientific">Aureococcus anophagefferens</name>
    <name type="common">Harmful bloom alga</name>
    <dbReference type="NCBI Taxonomy" id="44056"/>
    <lineage>
        <taxon>Eukaryota</taxon>
        <taxon>Sar</taxon>
        <taxon>Stramenopiles</taxon>
        <taxon>Ochrophyta</taxon>
        <taxon>Pelagophyceae</taxon>
        <taxon>Pelagomonadales</taxon>
        <taxon>Pelagomonadaceae</taxon>
        <taxon>Aureococcus</taxon>
    </lineage>
</organism>
<sequence length="240" mass="24579">MRASGRWRASAAALCAALLPYASRSENVTIGFGGAWRGLFLPSTASGALQGDASLWTSCDAFGGFARLYGYAGDALGGGLLVDTGGSWAGGGTPFPDVLADYAALFVRDGPYAATFLNAYDFSYGDAALAAWLEVANRTFVLSNRAASPALDGAPIASYAVASTTSGVRVGFLGIAEARVDSIDGDYDRCLAVAARELVAAEAPDLVVLVTDLAADDAWDAAVARTPGIDVVLSTTWGDD</sequence>
<evidence type="ECO:0000256" key="1">
    <source>
        <dbReference type="SAM" id="SignalP"/>
    </source>
</evidence>
<reference evidence="2 3" key="1">
    <citation type="journal article" date="2011" name="Proc. Natl. Acad. Sci. U.S.A.">
        <title>Niche of harmful alga Aureococcus anophagefferens revealed through ecogenomics.</title>
        <authorList>
            <person name="Gobler C.J."/>
            <person name="Berry D.L."/>
            <person name="Dyhrman S.T."/>
            <person name="Wilhelm S.W."/>
            <person name="Salamov A."/>
            <person name="Lobanov A.V."/>
            <person name="Zhang Y."/>
            <person name="Collier J.L."/>
            <person name="Wurch L.L."/>
            <person name="Kustka A.B."/>
            <person name="Dill B.D."/>
            <person name="Shah M."/>
            <person name="VerBerkmoes N.C."/>
            <person name="Kuo A."/>
            <person name="Terry A."/>
            <person name="Pangilinan J."/>
            <person name="Lindquist E.A."/>
            <person name="Lucas S."/>
            <person name="Paulsen I.T."/>
            <person name="Hattenrath-Lehmann T.K."/>
            <person name="Talmage S.C."/>
            <person name="Walker E.A."/>
            <person name="Koch F."/>
            <person name="Burson A.M."/>
            <person name="Marcoval M.A."/>
            <person name="Tang Y.Z."/>
            <person name="Lecleir G.R."/>
            <person name="Coyne K.J."/>
            <person name="Berg G.M."/>
            <person name="Bertrand E.M."/>
            <person name="Saito M.A."/>
            <person name="Gladyshev V.N."/>
            <person name="Grigoriev I.V."/>
        </authorList>
    </citation>
    <scope>NUCLEOTIDE SEQUENCE [LARGE SCALE GENOMIC DNA]</scope>
    <source>
        <strain evidence="3">CCMP 1984</strain>
    </source>
</reference>
<feature type="non-terminal residue" evidence="2">
    <location>
        <position position="240"/>
    </location>
</feature>
<protein>
    <submittedName>
        <fullName evidence="2">Uncharacterized protein</fullName>
    </submittedName>
</protein>
<keyword evidence="3" id="KW-1185">Reference proteome</keyword>
<dbReference type="GeneID" id="20226852"/>
<dbReference type="Proteomes" id="UP000002729">
    <property type="component" value="Unassembled WGS sequence"/>
</dbReference>
<keyword evidence="1" id="KW-0732">Signal</keyword>
<feature type="chain" id="PRO_5003264754" evidence="1">
    <location>
        <begin position="26"/>
        <end position="240"/>
    </location>
</feature>
<dbReference type="SUPFAM" id="SSF56300">
    <property type="entry name" value="Metallo-dependent phosphatases"/>
    <property type="match status" value="1"/>
</dbReference>
<evidence type="ECO:0000313" key="2">
    <source>
        <dbReference type="EMBL" id="EGB02845.1"/>
    </source>
</evidence>
<dbReference type="InterPro" id="IPR029052">
    <property type="entry name" value="Metallo-depent_PP-like"/>
</dbReference>
<dbReference type="RefSeq" id="XP_009042459.1">
    <property type="nucleotide sequence ID" value="XM_009044211.1"/>
</dbReference>
<dbReference type="Gene3D" id="3.60.21.10">
    <property type="match status" value="1"/>
</dbReference>
<feature type="signal peptide" evidence="1">
    <location>
        <begin position="1"/>
        <end position="25"/>
    </location>
</feature>
<dbReference type="EMBL" id="GL833287">
    <property type="protein sequence ID" value="EGB02845.1"/>
    <property type="molecule type" value="Genomic_DNA"/>
</dbReference>
<dbReference type="InParanoid" id="F0YPW4"/>
<name>F0YPW4_AURAN</name>
<dbReference type="KEGG" id="aaf:AURANDRAFT_68513"/>
<accession>F0YPW4</accession>
<gene>
    <name evidence="2" type="ORF">AURANDRAFT_68513</name>
</gene>
<dbReference type="AlphaFoldDB" id="F0YPW4"/>
<proteinExistence type="predicted"/>
<evidence type="ECO:0000313" key="3">
    <source>
        <dbReference type="Proteomes" id="UP000002729"/>
    </source>
</evidence>